<gene>
    <name evidence="1" type="ORF">NCGJLENL_00003</name>
</gene>
<dbReference type="AlphaFoldDB" id="A0A7H1KNK5"/>
<organism evidence="1">
    <name type="scientific">uncultured Methanosarcinales archaeon</name>
    <dbReference type="NCBI Taxonomy" id="183757"/>
    <lineage>
        <taxon>Archaea</taxon>
        <taxon>Methanobacteriati</taxon>
        <taxon>Methanobacteriota</taxon>
        <taxon>Stenosarchaea group</taxon>
        <taxon>Methanomicrobia</taxon>
        <taxon>Methanosarcinales</taxon>
        <taxon>environmental samples</taxon>
    </lineage>
</organism>
<dbReference type="EMBL" id="MT776525">
    <property type="protein sequence ID" value="QNT35519.1"/>
    <property type="molecule type" value="Genomic_DNA"/>
</dbReference>
<accession>A0A7H1KNK5</accession>
<protein>
    <submittedName>
        <fullName evidence="1">Uncharacterized protein</fullName>
    </submittedName>
</protein>
<proteinExistence type="predicted"/>
<reference evidence="1" key="1">
    <citation type="submission" date="2020-07" db="EMBL/GenBank/DDBJ databases">
        <title>Unique genomic features of the anaerobic methanotrophic archaea.</title>
        <authorList>
            <person name="Chadwick G.L."/>
            <person name="Skennerton C.T."/>
            <person name="Laso-Perez R."/>
            <person name="Leu A.O."/>
            <person name="Speth D.R."/>
            <person name="Yu H."/>
            <person name="Morgan-Lang C."/>
            <person name="Hatzenpichler R."/>
            <person name="Goudeau D."/>
            <person name="Malmstrom R."/>
            <person name="Brazelton W.J."/>
            <person name="Woyke T."/>
            <person name="Hallam S.J."/>
            <person name="Tyson G.W."/>
            <person name="Wegener G."/>
            <person name="Boetius A."/>
            <person name="Orphan V."/>
        </authorList>
    </citation>
    <scope>NUCLEOTIDE SEQUENCE</scope>
</reference>
<name>A0A7H1KNK5_9EURY</name>
<evidence type="ECO:0000313" key="1">
    <source>
        <dbReference type="EMBL" id="QNT35519.1"/>
    </source>
</evidence>
<sequence>MIDSADKMIFRYDNASNHPEVATYAHYPISVKKKKDKYN</sequence>